<organism evidence="1 2">
    <name type="scientific">Gemmata massiliana</name>
    <dbReference type="NCBI Taxonomy" id="1210884"/>
    <lineage>
        <taxon>Bacteria</taxon>
        <taxon>Pseudomonadati</taxon>
        <taxon>Planctomycetota</taxon>
        <taxon>Planctomycetia</taxon>
        <taxon>Gemmatales</taxon>
        <taxon>Gemmataceae</taxon>
        <taxon>Gemmata</taxon>
    </lineage>
</organism>
<dbReference type="EMBL" id="LR593886">
    <property type="protein sequence ID" value="VTS03189.1"/>
    <property type="molecule type" value="Genomic_DNA"/>
</dbReference>
<dbReference type="KEGG" id="gms:SOIL9_72660"/>
<sequence>MSNSPEDATDLTINLFHAVTQTQPPSIDPASLRRAMRYGERAKSQYQDQDFSEVEADLRAGWFLRGETAEWDWVRAAVRVGFEQGPEEV</sequence>
<evidence type="ECO:0000313" key="2">
    <source>
        <dbReference type="Proteomes" id="UP000464178"/>
    </source>
</evidence>
<reference evidence="1 2" key="1">
    <citation type="submission" date="2019-05" db="EMBL/GenBank/DDBJ databases">
        <authorList>
            <consortium name="Science for Life Laboratories"/>
        </authorList>
    </citation>
    <scope>NUCLEOTIDE SEQUENCE [LARGE SCALE GENOMIC DNA]</scope>
    <source>
        <strain evidence="1">Soil9</strain>
    </source>
</reference>
<keyword evidence="2" id="KW-1185">Reference proteome</keyword>
<gene>
    <name evidence="1" type="ORF">SOIL9_72660</name>
</gene>
<accession>A0A6P2DLB1</accession>
<evidence type="ECO:0000313" key="1">
    <source>
        <dbReference type="EMBL" id="VTS03189.1"/>
    </source>
</evidence>
<proteinExistence type="predicted"/>
<dbReference type="AlphaFoldDB" id="A0A6P2DLB1"/>
<dbReference type="RefSeq" id="WP_162672955.1">
    <property type="nucleotide sequence ID" value="NZ_LR593886.1"/>
</dbReference>
<protein>
    <submittedName>
        <fullName evidence="1">Uncharacterized protein</fullName>
    </submittedName>
</protein>
<dbReference type="Proteomes" id="UP000464178">
    <property type="component" value="Chromosome"/>
</dbReference>
<name>A0A6P2DLB1_9BACT</name>